<accession>A0A0F8WF72</accession>
<reference evidence="2" key="1">
    <citation type="journal article" date="2015" name="Nature">
        <title>Complex archaea that bridge the gap between prokaryotes and eukaryotes.</title>
        <authorList>
            <person name="Spang A."/>
            <person name="Saw J.H."/>
            <person name="Jorgensen S.L."/>
            <person name="Zaremba-Niedzwiedzka K."/>
            <person name="Martijn J."/>
            <person name="Lind A.E."/>
            <person name="van Eijk R."/>
            <person name="Schleper C."/>
            <person name="Guy L."/>
            <person name="Ettema T.J."/>
        </authorList>
    </citation>
    <scope>NUCLEOTIDE SEQUENCE</scope>
</reference>
<dbReference type="Gene3D" id="3.30.2010.10">
    <property type="entry name" value="Metalloproteases ('zincins'), catalytic domain"/>
    <property type="match status" value="1"/>
</dbReference>
<protein>
    <recommendedName>
        <fullName evidence="1">YgjP-like metallopeptidase domain-containing protein</fullName>
    </recommendedName>
</protein>
<dbReference type="EMBL" id="LAZR01069910">
    <property type="protein sequence ID" value="KKK46780.1"/>
    <property type="molecule type" value="Genomic_DNA"/>
</dbReference>
<dbReference type="Pfam" id="PF01863">
    <property type="entry name" value="YgjP-like"/>
    <property type="match status" value="1"/>
</dbReference>
<dbReference type="PANTHER" id="PTHR30399">
    <property type="entry name" value="UNCHARACTERIZED PROTEIN YGJP"/>
    <property type="match status" value="1"/>
</dbReference>
<feature type="non-terminal residue" evidence="2">
    <location>
        <position position="1"/>
    </location>
</feature>
<feature type="domain" description="YgjP-like metallopeptidase" evidence="1">
    <location>
        <begin position="1"/>
        <end position="205"/>
    </location>
</feature>
<name>A0A0F8WF72_9ZZZZ</name>
<organism evidence="2">
    <name type="scientific">marine sediment metagenome</name>
    <dbReference type="NCBI Taxonomy" id="412755"/>
    <lineage>
        <taxon>unclassified sequences</taxon>
        <taxon>metagenomes</taxon>
        <taxon>ecological metagenomes</taxon>
    </lineage>
</organism>
<dbReference type="PANTHER" id="PTHR30399:SF1">
    <property type="entry name" value="UTP PYROPHOSPHATASE"/>
    <property type="match status" value="1"/>
</dbReference>
<sequence length="210" mass="25468">ISVHPDKKVTVAAPVNRSLDDVLSRVKKRAPWIIKQKNYFERFQPLPTERKYVSGETHYYLGRQYRLKVVKSDKNDVKLVGRYFYIYTTGRNNKKMVKELLNKWYVKHAEEIFNKRFEICYDCVKRFHIPRPQLRLRKMVKRWGSCTNSKTIFINTELVKTPLYCIDYVIMHELCHLKVRKHDENFYKLLSKCMPDWKRRKESIENKSMI</sequence>
<dbReference type="InterPro" id="IPR002725">
    <property type="entry name" value="YgjP-like_metallopeptidase"/>
</dbReference>
<gene>
    <name evidence="2" type="ORF">LCGC14_3161810</name>
</gene>
<dbReference type="AlphaFoldDB" id="A0A0F8WF72"/>
<evidence type="ECO:0000313" key="2">
    <source>
        <dbReference type="EMBL" id="KKK46780.1"/>
    </source>
</evidence>
<proteinExistence type="predicted"/>
<comment type="caution">
    <text evidence="2">The sequence shown here is derived from an EMBL/GenBank/DDBJ whole genome shotgun (WGS) entry which is preliminary data.</text>
</comment>
<dbReference type="InterPro" id="IPR053136">
    <property type="entry name" value="UTP_pyrophosphatase-like"/>
</dbReference>
<evidence type="ECO:0000259" key="1">
    <source>
        <dbReference type="Pfam" id="PF01863"/>
    </source>
</evidence>
<dbReference type="CDD" id="cd07344">
    <property type="entry name" value="M48_yhfN_like"/>
    <property type="match status" value="1"/>
</dbReference>